<keyword evidence="11" id="KW-1185">Reference proteome</keyword>
<dbReference type="InterPro" id="IPR018062">
    <property type="entry name" value="HTH_AraC-typ_CS"/>
</dbReference>
<evidence type="ECO:0000259" key="4">
    <source>
        <dbReference type="PROSITE" id="PS01124"/>
    </source>
</evidence>
<dbReference type="Proteomes" id="UP000094271">
    <property type="component" value="Unassembled WGS sequence"/>
</dbReference>
<dbReference type="SUPFAM" id="SSF51215">
    <property type="entry name" value="Regulatory protein AraC"/>
    <property type="match status" value="1"/>
</dbReference>
<reference evidence="8 11" key="2">
    <citation type="submission" date="2016-08" db="EMBL/GenBank/DDBJ databases">
        <title>Characterization of Isolates of Eisenbergiella tayi Derived from Blood Cultures, Using Whole Genome Sequencing.</title>
        <authorList>
            <person name="Bernier A.-M."/>
            <person name="Burdz T."/>
            <person name="Wiebe D."/>
            <person name="Bernard K."/>
        </authorList>
    </citation>
    <scope>NUCLEOTIDE SEQUENCE [LARGE SCALE GENOMIC DNA]</scope>
    <source>
        <strain evidence="8 11">NML120146</strain>
    </source>
</reference>
<dbReference type="Gene3D" id="2.60.120.280">
    <property type="entry name" value="Regulatory protein AraC"/>
    <property type="match status" value="1"/>
</dbReference>
<organism evidence="5 9">
    <name type="scientific">Eisenbergiella tayi</name>
    <dbReference type="NCBI Taxonomy" id="1432052"/>
    <lineage>
        <taxon>Bacteria</taxon>
        <taxon>Bacillati</taxon>
        <taxon>Bacillota</taxon>
        <taxon>Clostridia</taxon>
        <taxon>Lachnospirales</taxon>
        <taxon>Lachnospiraceae</taxon>
        <taxon>Eisenbergiella</taxon>
    </lineage>
</organism>
<dbReference type="AlphaFoldDB" id="A0A1E3A9A1"/>
<dbReference type="GeneID" id="93299873"/>
<evidence type="ECO:0000256" key="3">
    <source>
        <dbReference type="ARBA" id="ARBA00023163"/>
    </source>
</evidence>
<dbReference type="InterPro" id="IPR018060">
    <property type="entry name" value="HTH_AraC"/>
</dbReference>
<dbReference type="CDD" id="cd06986">
    <property type="entry name" value="cupin_MmsR-like_N"/>
    <property type="match status" value="1"/>
</dbReference>
<dbReference type="PROSITE" id="PS00041">
    <property type="entry name" value="HTH_ARAC_FAMILY_1"/>
    <property type="match status" value="1"/>
</dbReference>
<evidence type="ECO:0000313" key="9">
    <source>
        <dbReference type="Proteomes" id="UP000094067"/>
    </source>
</evidence>
<proteinExistence type="predicted"/>
<dbReference type="EMBL" id="MEHD01000015">
    <property type="protein sequence ID" value="ODR59292.1"/>
    <property type="molecule type" value="Genomic_DNA"/>
</dbReference>
<dbReference type="OrthoDB" id="9813413at2"/>
<reference evidence="9 12" key="1">
    <citation type="submission" date="2016-07" db="EMBL/GenBank/DDBJ databases">
        <title>Characterization of isolates of Eisenbergiella tayi derived from blood cultures, using whole genome sequencing.</title>
        <authorList>
            <person name="Burdz T."/>
            <person name="Wiebe D."/>
            <person name="Huynh C."/>
            <person name="Bernard K."/>
        </authorList>
    </citation>
    <scope>NUCLEOTIDE SEQUENCE [LARGE SCALE GENOMIC DNA]</scope>
    <source>
        <strain evidence="5 9">NML 110608</strain>
        <strain evidence="6 12">NML 120489</strain>
    </source>
</reference>
<keyword evidence="2" id="KW-0238">DNA-binding</keyword>
<keyword evidence="1" id="KW-0805">Transcription regulation</keyword>
<dbReference type="GO" id="GO:0043565">
    <property type="term" value="F:sequence-specific DNA binding"/>
    <property type="evidence" value="ECO:0007669"/>
    <property type="project" value="InterPro"/>
</dbReference>
<evidence type="ECO:0000313" key="5">
    <source>
        <dbReference type="EMBL" id="ODM05345.1"/>
    </source>
</evidence>
<dbReference type="InterPro" id="IPR003313">
    <property type="entry name" value="AraC-bd"/>
</dbReference>
<protein>
    <submittedName>
        <fullName evidence="7">AraC family transcriptional regulator</fullName>
    </submittedName>
    <submittedName>
        <fullName evidence="5">Arabinose operon regulatory protein</fullName>
    </submittedName>
</protein>
<dbReference type="EMBL" id="MEHA01000006">
    <property type="protein sequence ID" value="ODR52441.1"/>
    <property type="molecule type" value="Genomic_DNA"/>
</dbReference>
<dbReference type="GO" id="GO:0003700">
    <property type="term" value="F:DNA-binding transcription factor activity"/>
    <property type="evidence" value="ECO:0007669"/>
    <property type="project" value="InterPro"/>
</dbReference>
<evidence type="ECO:0000313" key="8">
    <source>
        <dbReference type="EMBL" id="ODR59292.1"/>
    </source>
</evidence>
<feature type="domain" description="HTH araC/xylS-type" evidence="4">
    <location>
        <begin position="174"/>
        <end position="272"/>
    </location>
</feature>
<evidence type="ECO:0000313" key="10">
    <source>
        <dbReference type="Proteomes" id="UP000094271"/>
    </source>
</evidence>
<dbReference type="InterPro" id="IPR037923">
    <property type="entry name" value="HTH-like"/>
</dbReference>
<dbReference type="PANTHER" id="PTHR43280">
    <property type="entry name" value="ARAC-FAMILY TRANSCRIPTIONAL REGULATOR"/>
    <property type="match status" value="1"/>
</dbReference>
<sequence length="300" mass="34364">MEKAYKLEFKNEQTGSLVVNCCGCSKTEPLHSFGPALKPHYMIHYVLSGKGIFRIAGQEYPLEAGSGFLITPGELSFYQSDEKEPWTYVWVGFSGSGAENFVSYMGLSVRHPVFHSERSDELYRSVRDMMEHNTFGLTNELRRNGQLHLFLSLIAENARPSEKTEEDKANQYVKRAVEFIQRNYCNPVKVTDVAEYVCINRSYLYTLFENSMGMSPQQFLTTYRITKAAELLAVTDLPVESIALSCGYNDPLVFTKAFKQMKGMSPSSYRKEMQKGENRRNKEYLKQVEDFISQINELNS</sequence>
<dbReference type="Proteomes" id="UP000095003">
    <property type="component" value="Unassembled WGS sequence"/>
</dbReference>
<dbReference type="Proteomes" id="UP000094869">
    <property type="component" value="Unassembled WGS sequence"/>
</dbReference>
<accession>A0A1E3A9A1</accession>
<evidence type="ECO:0000313" key="6">
    <source>
        <dbReference type="EMBL" id="ODM13667.1"/>
    </source>
</evidence>
<reference evidence="7 10" key="3">
    <citation type="submission" date="2016-08" db="EMBL/GenBank/DDBJ databases">
        <authorList>
            <person name="Seilhamer J.J."/>
        </authorList>
    </citation>
    <scope>NUCLEOTIDE SEQUENCE [LARGE SCALE GENOMIC DNA]</scope>
    <source>
        <strain evidence="7 10">NML150140-1</strain>
    </source>
</reference>
<evidence type="ECO:0000256" key="2">
    <source>
        <dbReference type="ARBA" id="ARBA00023125"/>
    </source>
</evidence>
<dbReference type="RefSeq" id="WP_009251615.1">
    <property type="nucleotide sequence ID" value="NZ_BAABXS010000002.1"/>
</dbReference>
<dbReference type="Pfam" id="PF12833">
    <property type="entry name" value="HTH_18"/>
    <property type="match status" value="1"/>
</dbReference>
<name>A0A1E3A9A1_9FIRM</name>
<evidence type="ECO:0000313" key="11">
    <source>
        <dbReference type="Proteomes" id="UP000094869"/>
    </source>
</evidence>
<evidence type="ECO:0000313" key="7">
    <source>
        <dbReference type="EMBL" id="ODR52441.1"/>
    </source>
</evidence>
<dbReference type="PROSITE" id="PS01124">
    <property type="entry name" value="HTH_ARAC_FAMILY_2"/>
    <property type="match status" value="1"/>
</dbReference>
<dbReference type="PANTHER" id="PTHR43280:SF2">
    <property type="entry name" value="HTH-TYPE TRANSCRIPTIONAL REGULATOR EXSA"/>
    <property type="match status" value="1"/>
</dbReference>
<dbReference type="SUPFAM" id="SSF46689">
    <property type="entry name" value="Homeodomain-like"/>
    <property type="match status" value="2"/>
</dbReference>
<dbReference type="SMART" id="SM00342">
    <property type="entry name" value="HTH_ARAC"/>
    <property type="match status" value="1"/>
</dbReference>
<dbReference type="PRINTS" id="PR00032">
    <property type="entry name" value="HTHARAC"/>
</dbReference>
<evidence type="ECO:0000256" key="1">
    <source>
        <dbReference type="ARBA" id="ARBA00023015"/>
    </source>
</evidence>
<gene>
    <name evidence="5" type="primary">araC_3</name>
    <name evidence="6" type="synonym">araC_2</name>
    <name evidence="6" type="ORF">BEH84_01383</name>
    <name evidence="7" type="ORF">BEI59_10390</name>
    <name evidence="5" type="ORF">BEI61_01233</name>
    <name evidence="8" type="ORF">BEI63_07195</name>
</gene>
<dbReference type="Proteomes" id="UP000094067">
    <property type="component" value="Unassembled WGS sequence"/>
</dbReference>
<dbReference type="InterPro" id="IPR020449">
    <property type="entry name" value="Tscrpt_reg_AraC-type_HTH"/>
</dbReference>
<dbReference type="Pfam" id="PF02311">
    <property type="entry name" value="AraC_binding"/>
    <property type="match status" value="1"/>
</dbReference>
<keyword evidence="3" id="KW-0804">Transcription</keyword>
<dbReference type="EMBL" id="MCGI01000001">
    <property type="protein sequence ID" value="ODM13667.1"/>
    <property type="molecule type" value="Genomic_DNA"/>
</dbReference>
<dbReference type="PATRIC" id="fig|1432052.3.peg.1514"/>
<dbReference type="Gene3D" id="1.10.10.60">
    <property type="entry name" value="Homeodomain-like"/>
    <property type="match status" value="2"/>
</dbReference>
<dbReference type="InterPro" id="IPR009057">
    <property type="entry name" value="Homeodomain-like_sf"/>
</dbReference>
<dbReference type="EMBL" id="MCGH01000002">
    <property type="protein sequence ID" value="ODM05345.1"/>
    <property type="molecule type" value="Genomic_DNA"/>
</dbReference>
<evidence type="ECO:0000313" key="12">
    <source>
        <dbReference type="Proteomes" id="UP000095003"/>
    </source>
</evidence>
<comment type="caution">
    <text evidence="5">The sequence shown here is derived from an EMBL/GenBank/DDBJ whole genome shotgun (WGS) entry which is preliminary data.</text>
</comment>